<dbReference type="Pfam" id="PF05686">
    <property type="entry name" value="Glyco_transf_90"/>
    <property type="match status" value="3"/>
</dbReference>
<dbReference type="EMBL" id="CAADRP010001224">
    <property type="protein sequence ID" value="VFU37155.1"/>
    <property type="molecule type" value="Genomic_DNA"/>
</dbReference>
<evidence type="ECO:0000256" key="1">
    <source>
        <dbReference type="SAM" id="Coils"/>
    </source>
</evidence>
<accession>A0A6N2LBB5</accession>
<dbReference type="SMART" id="SM00672">
    <property type="entry name" value="CAP10"/>
    <property type="match status" value="2"/>
</dbReference>
<protein>
    <recommendedName>
        <fullName evidence="2">Glycosyl transferase CAP10 domain-containing protein</fullName>
    </recommendedName>
</protein>
<dbReference type="PANTHER" id="PTHR12203">
    <property type="entry name" value="KDEL LYS-ASP-GLU-LEU CONTAINING - RELATED"/>
    <property type="match status" value="1"/>
</dbReference>
<dbReference type="AlphaFoldDB" id="A0A6N2LBB5"/>
<feature type="coiled-coil region" evidence="1">
    <location>
        <begin position="768"/>
        <end position="795"/>
    </location>
</feature>
<organism evidence="3">
    <name type="scientific">Salix viminalis</name>
    <name type="common">Common osier</name>
    <name type="synonym">Basket willow</name>
    <dbReference type="NCBI Taxonomy" id="40686"/>
    <lineage>
        <taxon>Eukaryota</taxon>
        <taxon>Viridiplantae</taxon>
        <taxon>Streptophyta</taxon>
        <taxon>Embryophyta</taxon>
        <taxon>Tracheophyta</taxon>
        <taxon>Spermatophyta</taxon>
        <taxon>Magnoliopsida</taxon>
        <taxon>eudicotyledons</taxon>
        <taxon>Gunneridae</taxon>
        <taxon>Pentapetalae</taxon>
        <taxon>rosids</taxon>
        <taxon>fabids</taxon>
        <taxon>Malpighiales</taxon>
        <taxon>Salicaceae</taxon>
        <taxon>Saliceae</taxon>
        <taxon>Salix</taxon>
    </lineage>
</organism>
<evidence type="ECO:0000259" key="2">
    <source>
        <dbReference type="SMART" id="SM00672"/>
    </source>
</evidence>
<sequence>MLERAKKHAHFRLVIVEGKAYVEQYSKPYQTRDEFTIWGILQLLNLYPGKIPDLELMFRCGDKTVIQKYDMQGSVATSPPVLFQYCGHSSTTNIVFPDWTFWGWAEINIKPWEVVLEGMVEGNKKIKWQDREPYAYWRGNPHVSPSREDLMKCNVSDKYDWLARLYEQASLLGHIYHKNWGEERKQGYKHSKLEDQCTHRYKIYIEGNSWSVSEKYILACDSMALLVKPEYYDFFSRSMEPMLHYWPIRTGNKCRDIKFAVEWGNNHSVDAQAIGKAGSKFIQESLRMEYVYGYMFHLFKEYVKLLKFKPRIPAGAVEISSESMASSLDGLREMFFEESTVKSSRIPSSWVQQKLSLVQAQFLEELEPRRTVMTSSPLFETIFSGRGHKKSLNGSMEPSRASNYPVISRPNNLSSTACPEYFRWIHEDLRIWKSTGISRAMVERAKDYAHFRLVILKGKMYVEKYKKSFHTRDVFTIWGISQLLRLYPGKVPDLELMFWCEDRPVILKKDYQGTNATSSPSIFQYCGHEDALGIVFPDWTFWGWAETNVRPWKILSRDLKEANKRTKWKDRIPYAYWRGNPNVAASRRQLMWIGVQKVSRDMNTRSWKTSAHTGRGWSVSDKYILACDSMTLFVKPEYYDFFIRSMVPLQHYWPVSARNKCRDIKFAFEWGNSHTDKAQAIGKAGSKFIQENLKMERVYDYMFHLLTKYSELLKFKPRIPEGAAEVCSESMARPRRGLWKEFMAETQVNFPSDTLPCTMPPPYESRTLEAFNERKENVIRQVEKWEKEIREKIITKKQQVLHF</sequence>
<dbReference type="InterPro" id="IPR006598">
    <property type="entry name" value="CAP10"/>
</dbReference>
<name>A0A6N2LBB5_SALVM</name>
<dbReference type="InterPro" id="IPR051091">
    <property type="entry name" value="O-Glucosyltr/Glycosyltrsf_90"/>
</dbReference>
<evidence type="ECO:0000313" key="3">
    <source>
        <dbReference type="EMBL" id="VFU37155.1"/>
    </source>
</evidence>
<reference evidence="3" key="1">
    <citation type="submission" date="2019-03" db="EMBL/GenBank/DDBJ databases">
        <authorList>
            <person name="Mank J."/>
            <person name="Almeida P."/>
        </authorList>
    </citation>
    <scope>NUCLEOTIDE SEQUENCE</scope>
    <source>
        <strain evidence="3">78183</strain>
    </source>
</reference>
<feature type="domain" description="Glycosyl transferase CAP10" evidence="2">
    <location>
        <begin position="50"/>
        <end position="309"/>
    </location>
</feature>
<proteinExistence type="predicted"/>
<feature type="domain" description="Glycosyl transferase CAP10" evidence="2">
    <location>
        <begin position="490"/>
        <end position="716"/>
    </location>
</feature>
<gene>
    <name evidence="3" type="ORF">SVIM_LOCUS193749</name>
</gene>
<dbReference type="PANTHER" id="PTHR12203:SF85">
    <property type="entry name" value="GLYCOSYLTRANSFERASE FAMILY 90 PROTEIN"/>
    <property type="match status" value="1"/>
</dbReference>
<keyword evidence="1" id="KW-0175">Coiled coil</keyword>